<dbReference type="Pfam" id="PF23598">
    <property type="entry name" value="LRR_14"/>
    <property type="match status" value="1"/>
</dbReference>
<dbReference type="Gene3D" id="3.80.10.10">
    <property type="entry name" value="Ribonuclease Inhibitor"/>
    <property type="match status" value="3"/>
</dbReference>
<dbReference type="InterPro" id="IPR003591">
    <property type="entry name" value="Leu-rich_rpt_typical-subtyp"/>
</dbReference>
<dbReference type="InterPro" id="IPR001611">
    <property type="entry name" value="Leu-rich_rpt"/>
</dbReference>
<keyword evidence="7" id="KW-1185">Reference proteome</keyword>
<feature type="domain" description="Disease resistance R13L4/SHOC-2-like LRR" evidence="5">
    <location>
        <begin position="332"/>
        <end position="446"/>
    </location>
</feature>
<dbReference type="Pfam" id="PF00560">
    <property type="entry name" value="LRR_1"/>
    <property type="match status" value="1"/>
</dbReference>
<comment type="caution">
    <text evidence="6">The sequence shown here is derived from an EMBL/GenBank/DDBJ whole genome shotgun (WGS) entry which is preliminary data.</text>
</comment>
<dbReference type="FunFam" id="3.80.10.10:FF:000405">
    <property type="entry name" value="Plant intracellular Ras-group-related LRR protein 4"/>
    <property type="match status" value="1"/>
</dbReference>
<protein>
    <recommendedName>
        <fullName evidence="5">Disease resistance R13L4/SHOC-2-like LRR domain-containing protein</fullName>
    </recommendedName>
</protein>
<organism evidence="6 7">
    <name type="scientific">Tetracentron sinense</name>
    <name type="common">Spur-leaf</name>
    <dbReference type="NCBI Taxonomy" id="13715"/>
    <lineage>
        <taxon>Eukaryota</taxon>
        <taxon>Viridiplantae</taxon>
        <taxon>Streptophyta</taxon>
        <taxon>Embryophyta</taxon>
        <taxon>Tracheophyta</taxon>
        <taxon>Spermatophyta</taxon>
        <taxon>Magnoliopsida</taxon>
        <taxon>Trochodendrales</taxon>
        <taxon>Trochodendraceae</taxon>
        <taxon>Tetracentron</taxon>
    </lineage>
</organism>
<dbReference type="InterPro" id="IPR032675">
    <property type="entry name" value="LRR_dom_sf"/>
</dbReference>
<dbReference type="EMBL" id="JABCRI010000005">
    <property type="protein sequence ID" value="KAF8406738.1"/>
    <property type="molecule type" value="Genomic_DNA"/>
</dbReference>
<evidence type="ECO:0000256" key="3">
    <source>
        <dbReference type="ARBA" id="ARBA00023786"/>
    </source>
</evidence>
<dbReference type="SUPFAM" id="SSF52058">
    <property type="entry name" value="L domain-like"/>
    <property type="match status" value="1"/>
</dbReference>
<name>A0A835DKB9_TETSI</name>
<dbReference type="SMART" id="SM00369">
    <property type="entry name" value="LRR_TYP"/>
    <property type="match status" value="8"/>
</dbReference>
<evidence type="ECO:0000259" key="5">
    <source>
        <dbReference type="Pfam" id="PF23598"/>
    </source>
</evidence>
<keyword evidence="1" id="KW-0433">Leucine-rich repeat</keyword>
<comment type="similarity">
    <text evidence="3">Belongs to the SHOC2 family.</text>
</comment>
<dbReference type="OrthoDB" id="1668230at2759"/>
<proteinExistence type="inferred from homology"/>
<dbReference type="InterPro" id="IPR050216">
    <property type="entry name" value="LRR_domain-containing"/>
</dbReference>
<gene>
    <name evidence="6" type="ORF">HHK36_008830</name>
</gene>
<comment type="function">
    <text evidence="4">Leucine-rich repeat protein that likely mediates protein interactions, possibly in the context of signal transduction.</text>
</comment>
<dbReference type="PROSITE" id="PS51450">
    <property type="entry name" value="LRR"/>
    <property type="match status" value="2"/>
</dbReference>
<evidence type="ECO:0000256" key="4">
    <source>
        <dbReference type="ARBA" id="ARBA00037519"/>
    </source>
</evidence>
<accession>A0A835DKB9</accession>
<sequence>MRSCCLREIAEHANSSIFKKGRRKTRDFRRNIELIPALYESSAKPVSVYWNFFREAEESMEEMGSSLKSIGEVVAEITRIHGSLPDRPGKSEIEAAEALVENVEKEEQLKLDEISRQRKSPEIPEELFSGLQEVQKKLVSFQSKEKEREALKLLHLENVIATFDELVLRASKCLPTTASSSHTGLESSATSFGYSEKDNSELFTKDDSYVKPAKAAFSHRGRNGEKLSSLKLARLIEDSSMKGTRELNLQKKLMDQVEWLPESIGKLSSLITLNCSENRIASLPPTIGGLSSLMKLDLHSNKIPELPKSIGDLLCMVYLDLGGNQLTSLPSTLGQLAHLEELNLRANDLSFLPESIGTFTSLKKLNVEGNHIEEIPYTIGQCSSLVELHADHNHLKALPEAVGRIESLEILSVRYNNIKQLPTTMASLSNLKELDVSFNQLESVPETLCFATTLVKLNIGNNFANLQSLPRSIGNFERLEELDISNNQIRVFPDSFRLLSRLHVLRAEENPLEEPPRHIAARGAEVVVEYMAVLVAKKGVRSQSVRQKTWDHLFTCFRCREFDENCDLSPANPPDLGGDFSCRELD</sequence>
<dbReference type="AlphaFoldDB" id="A0A835DKB9"/>
<keyword evidence="2" id="KW-0677">Repeat</keyword>
<dbReference type="OMA" id="DQVEWVP"/>
<evidence type="ECO:0000313" key="7">
    <source>
        <dbReference type="Proteomes" id="UP000655225"/>
    </source>
</evidence>
<evidence type="ECO:0000313" key="6">
    <source>
        <dbReference type="EMBL" id="KAF8406738.1"/>
    </source>
</evidence>
<dbReference type="PANTHER" id="PTHR48051:SF54">
    <property type="entry name" value="LEUCINE-RICH REPEAT-CONTAINING PROTEIN"/>
    <property type="match status" value="1"/>
</dbReference>
<dbReference type="PANTHER" id="PTHR48051">
    <property type="match status" value="1"/>
</dbReference>
<dbReference type="Pfam" id="PF13855">
    <property type="entry name" value="LRR_8"/>
    <property type="match status" value="1"/>
</dbReference>
<dbReference type="GO" id="GO:0005737">
    <property type="term" value="C:cytoplasm"/>
    <property type="evidence" value="ECO:0007669"/>
    <property type="project" value="TreeGrafter"/>
</dbReference>
<dbReference type="Proteomes" id="UP000655225">
    <property type="component" value="Unassembled WGS sequence"/>
</dbReference>
<dbReference type="SMART" id="SM00364">
    <property type="entry name" value="LRR_BAC"/>
    <property type="match status" value="10"/>
</dbReference>
<evidence type="ECO:0000256" key="1">
    <source>
        <dbReference type="ARBA" id="ARBA00022614"/>
    </source>
</evidence>
<evidence type="ECO:0000256" key="2">
    <source>
        <dbReference type="ARBA" id="ARBA00022737"/>
    </source>
</evidence>
<dbReference type="InterPro" id="IPR055414">
    <property type="entry name" value="LRR_R13L4/SHOC2-like"/>
</dbReference>
<reference evidence="6 7" key="1">
    <citation type="submission" date="2020-04" db="EMBL/GenBank/DDBJ databases">
        <title>Plant Genome Project.</title>
        <authorList>
            <person name="Zhang R.-G."/>
        </authorList>
    </citation>
    <scope>NUCLEOTIDE SEQUENCE [LARGE SCALE GENOMIC DNA]</scope>
    <source>
        <strain evidence="6">YNK0</strain>
        <tissue evidence="6">Leaf</tissue>
    </source>
</reference>